<dbReference type="Pfam" id="PF00797">
    <property type="entry name" value="Acetyltransf_2"/>
    <property type="match status" value="1"/>
</dbReference>
<comment type="similarity">
    <text evidence="1">Belongs to the arylamine N-acetyltransferase family.</text>
</comment>
<keyword evidence="2" id="KW-0808">Transferase</keyword>
<evidence type="ECO:0000256" key="1">
    <source>
        <dbReference type="ARBA" id="ARBA00006547"/>
    </source>
</evidence>
<evidence type="ECO:0000313" key="3">
    <source>
        <dbReference type="Proteomes" id="UP000320209"/>
    </source>
</evidence>
<organism evidence="2 3">
    <name type="scientific">Nocardioides albertanoniae</name>
    <dbReference type="NCBI Taxonomy" id="1175486"/>
    <lineage>
        <taxon>Bacteria</taxon>
        <taxon>Bacillati</taxon>
        <taxon>Actinomycetota</taxon>
        <taxon>Actinomycetes</taxon>
        <taxon>Propionibacteriales</taxon>
        <taxon>Nocardioidaceae</taxon>
        <taxon>Nocardioides</taxon>
    </lineage>
</organism>
<dbReference type="PANTHER" id="PTHR11786:SF0">
    <property type="entry name" value="ARYLAMINE N-ACETYLTRANSFERASE 4-RELATED"/>
    <property type="match status" value="1"/>
</dbReference>
<dbReference type="SUPFAM" id="SSF54001">
    <property type="entry name" value="Cysteine proteinases"/>
    <property type="match status" value="1"/>
</dbReference>
<sequence>MTAAALDGYLRRIGLEARPEATYETLVDLHHRHLSAIAYDNLSIMLATIGAAPSPHPVDPAETLARVAAGGEAGYCFHNNGLFSLVLEQLGFEVVRRAGQMLEATGASGTLDHLAIEVRDLPTASNPEGRWVADVGYGDGFWDPLPLVEGHFRQSGFVYRLRRVGESGWTFHHDPHGSFLGSLVRGEVTQKEVERSHLRLATPPEGDFTRTLVVQRRDASGADTVRSIRHTRTGAGASVRELRDFDEWRSVLAGLGIGSAGVEEGALRELHRRQSAAYDDWLLTR</sequence>
<reference evidence="2 3" key="1">
    <citation type="submission" date="2019-06" db="EMBL/GenBank/DDBJ databases">
        <title>Sequencing the genomes of 1000 actinobacteria strains.</title>
        <authorList>
            <person name="Klenk H.-P."/>
        </authorList>
    </citation>
    <scope>NUCLEOTIDE SEQUENCE [LARGE SCALE GENOMIC DNA]</scope>
    <source>
        <strain evidence="2 3">DSM 25218</strain>
    </source>
</reference>
<dbReference type="EMBL" id="VFOV01000001">
    <property type="protein sequence ID" value="TQL69264.1"/>
    <property type="molecule type" value="Genomic_DNA"/>
</dbReference>
<dbReference type="GO" id="GO:0016407">
    <property type="term" value="F:acetyltransferase activity"/>
    <property type="evidence" value="ECO:0007669"/>
    <property type="project" value="InterPro"/>
</dbReference>
<accession>A0A543A9G8</accession>
<evidence type="ECO:0000313" key="2">
    <source>
        <dbReference type="EMBL" id="TQL69264.1"/>
    </source>
</evidence>
<comment type="caution">
    <text evidence="2">The sequence shown here is derived from an EMBL/GenBank/DDBJ whole genome shotgun (WGS) entry which is preliminary data.</text>
</comment>
<proteinExistence type="inferred from homology"/>
<protein>
    <submittedName>
        <fullName evidence="2">Arylamine N-acetyltransferase</fullName>
    </submittedName>
</protein>
<dbReference type="OrthoDB" id="7181050at2"/>
<dbReference type="InterPro" id="IPR038765">
    <property type="entry name" value="Papain-like_cys_pep_sf"/>
</dbReference>
<gene>
    <name evidence="2" type="ORF">FB381_3168</name>
</gene>
<dbReference type="Gene3D" id="3.30.2140.10">
    <property type="entry name" value="Arylamine N-acetyltransferase"/>
    <property type="match status" value="1"/>
</dbReference>
<dbReference type="Proteomes" id="UP000320209">
    <property type="component" value="Unassembled WGS sequence"/>
</dbReference>
<dbReference type="PANTHER" id="PTHR11786">
    <property type="entry name" value="N-HYDROXYARYLAMINE O-ACETYLTRANSFERASE"/>
    <property type="match status" value="1"/>
</dbReference>
<dbReference type="RefSeq" id="WP_141781161.1">
    <property type="nucleotide sequence ID" value="NZ_VFOV01000001.1"/>
</dbReference>
<dbReference type="InterPro" id="IPR001447">
    <property type="entry name" value="Arylamine_N-AcTrfase"/>
</dbReference>
<name>A0A543A9G8_9ACTN</name>
<dbReference type="Gene3D" id="2.40.128.150">
    <property type="entry name" value="Cysteine proteinases"/>
    <property type="match status" value="1"/>
</dbReference>
<dbReference type="AlphaFoldDB" id="A0A543A9G8"/>
<keyword evidence="3" id="KW-1185">Reference proteome</keyword>